<evidence type="ECO:0000313" key="3">
    <source>
        <dbReference type="Proteomes" id="UP001413721"/>
    </source>
</evidence>
<reference evidence="2 3" key="1">
    <citation type="submission" date="2024-03" db="EMBL/GenBank/DDBJ databases">
        <title>High-quality draft genome sequencing of Tistrella sp. BH-R2-4.</title>
        <authorList>
            <person name="Dong C."/>
        </authorList>
    </citation>
    <scope>NUCLEOTIDE SEQUENCE [LARGE SCALE GENOMIC DNA]</scope>
    <source>
        <strain evidence="2 3">BH-R2-4</strain>
    </source>
</reference>
<dbReference type="Proteomes" id="UP001413721">
    <property type="component" value="Unassembled WGS sequence"/>
</dbReference>
<evidence type="ECO:0000256" key="1">
    <source>
        <dbReference type="SAM" id="MobiDB-lite"/>
    </source>
</evidence>
<feature type="region of interest" description="Disordered" evidence="1">
    <location>
        <begin position="1"/>
        <end position="25"/>
    </location>
</feature>
<dbReference type="RefSeq" id="WP_345934206.1">
    <property type="nucleotide sequence ID" value="NZ_JBBKTV010000007.1"/>
</dbReference>
<dbReference type="EMBL" id="JBBKTW010000010">
    <property type="protein sequence ID" value="MEN2991215.1"/>
    <property type="molecule type" value="Genomic_DNA"/>
</dbReference>
<keyword evidence="3" id="KW-1185">Reference proteome</keyword>
<sequence>MIKPLIGSATGNDFPHQIAGRFMSPDDLSKARRLKATDTRQHLRPADLSPEVRQTLHDAQVPAEFDGLNALMQD</sequence>
<protein>
    <submittedName>
        <fullName evidence="2">Uncharacterized protein</fullName>
    </submittedName>
</protein>
<name>A0ABU9YQW6_9PROT</name>
<evidence type="ECO:0000313" key="2">
    <source>
        <dbReference type="EMBL" id="MEN2991215.1"/>
    </source>
</evidence>
<proteinExistence type="predicted"/>
<comment type="caution">
    <text evidence="2">The sequence shown here is derived from an EMBL/GenBank/DDBJ whole genome shotgun (WGS) entry which is preliminary data.</text>
</comment>
<gene>
    <name evidence="2" type="ORF">WG926_23075</name>
</gene>
<accession>A0ABU9YQW6</accession>
<organism evidence="2 3">
    <name type="scientific">Tistrella arctica</name>
    <dbReference type="NCBI Taxonomy" id="3133430"/>
    <lineage>
        <taxon>Bacteria</taxon>
        <taxon>Pseudomonadati</taxon>
        <taxon>Pseudomonadota</taxon>
        <taxon>Alphaproteobacteria</taxon>
        <taxon>Geminicoccales</taxon>
        <taxon>Geminicoccaceae</taxon>
        <taxon>Tistrella</taxon>
    </lineage>
</organism>